<dbReference type="EMBL" id="VEVO01000029">
    <property type="protein sequence ID" value="KAF0022394.1"/>
    <property type="molecule type" value="Genomic_DNA"/>
</dbReference>
<feature type="transmembrane region" description="Helical" evidence="2">
    <location>
        <begin position="6"/>
        <end position="27"/>
    </location>
</feature>
<keyword evidence="2" id="KW-1133">Transmembrane helix</keyword>
<keyword evidence="2" id="KW-0812">Transmembrane</keyword>
<gene>
    <name evidence="3" type="ORF">F2P81_025345</name>
</gene>
<evidence type="ECO:0000313" key="4">
    <source>
        <dbReference type="Proteomes" id="UP000438429"/>
    </source>
</evidence>
<evidence type="ECO:0000313" key="3">
    <source>
        <dbReference type="EMBL" id="KAF0022394.1"/>
    </source>
</evidence>
<name>A0A6A4RV50_SCOMX</name>
<feature type="compositionally biased region" description="Basic and acidic residues" evidence="1">
    <location>
        <begin position="107"/>
        <end position="131"/>
    </location>
</feature>
<organism evidence="3 4">
    <name type="scientific">Scophthalmus maximus</name>
    <name type="common">Turbot</name>
    <name type="synonym">Psetta maxima</name>
    <dbReference type="NCBI Taxonomy" id="52904"/>
    <lineage>
        <taxon>Eukaryota</taxon>
        <taxon>Metazoa</taxon>
        <taxon>Chordata</taxon>
        <taxon>Craniata</taxon>
        <taxon>Vertebrata</taxon>
        <taxon>Euteleostomi</taxon>
        <taxon>Actinopterygii</taxon>
        <taxon>Neopterygii</taxon>
        <taxon>Teleostei</taxon>
        <taxon>Neoteleostei</taxon>
        <taxon>Acanthomorphata</taxon>
        <taxon>Carangaria</taxon>
        <taxon>Pleuronectiformes</taxon>
        <taxon>Pleuronectoidei</taxon>
        <taxon>Scophthalmidae</taxon>
        <taxon>Scophthalmus</taxon>
    </lineage>
</organism>
<evidence type="ECO:0000256" key="1">
    <source>
        <dbReference type="SAM" id="MobiDB-lite"/>
    </source>
</evidence>
<feature type="region of interest" description="Disordered" evidence="1">
    <location>
        <begin position="105"/>
        <end position="157"/>
    </location>
</feature>
<keyword evidence="2" id="KW-0472">Membrane</keyword>
<comment type="caution">
    <text evidence="3">The sequence shown here is derived from an EMBL/GenBank/DDBJ whole genome shotgun (WGS) entry which is preliminary data.</text>
</comment>
<accession>A0A6A4RV50</accession>
<dbReference type="AlphaFoldDB" id="A0A6A4RV50"/>
<evidence type="ECO:0000256" key="2">
    <source>
        <dbReference type="SAM" id="Phobius"/>
    </source>
</evidence>
<dbReference type="Proteomes" id="UP000438429">
    <property type="component" value="Unassembled WGS sequence"/>
</dbReference>
<sequence>MSGDAAVIYSAAAAAQVVIFIHLIFLLQQLLAALELKRFVSGGEEDAHIFKRVFSSDCRLSNSFDNKDTSSGRRRRTTQMFPKMLCFQGFNRDMTGICSQKQTVTFDSKRVDEEEKKKKKENEEGRRRLGEGDDEDDSNTSGGGAQTGDGAEEHESA</sequence>
<reference evidence="3 4" key="1">
    <citation type="submission" date="2019-06" db="EMBL/GenBank/DDBJ databases">
        <title>Draft genomes of female and male turbot (Scophthalmus maximus).</title>
        <authorList>
            <person name="Xu H."/>
            <person name="Xu X.-W."/>
            <person name="Shao C."/>
            <person name="Chen S."/>
        </authorList>
    </citation>
    <scope>NUCLEOTIDE SEQUENCE [LARGE SCALE GENOMIC DNA]</scope>
    <source>
        <strain evidence="3">Ysfricsl-2016a</strain>
        <tissue evidence="3">Blood</tissue>
    </source>
</reference>
<proteinExistence type="predicted"/>
<protein>
    <submittedName>
        <fullName evidence="3">Uncharacterized protein</fullName>
    </submittedName>
</protein>